<evidence type="ECO:0000313" key="2">
    <source>
        <dbReference type="EMBL" id="RRH69966.1"/>
    </source>
</evidence>
<dbReference type="AlphaFoldDB" id="A0A3P3D8Q0"/>
<organism evidence="2 3">
    <name type="scientific">Falsigemmobacter faecalis</name>
    <dbReference type="NCBI Taxonomy" id="2488730"/>
    <lineage>
        <taxon>Bacteria</taxon>
        <taxon>Pseudomonadati</taxon>
        <taxon>Pseudomonadota</taxon>
        <taxon>Alphaproteobacteria</taxon>
        <taxon>Rhodobacterales</taxon>
        <taxon>Paracoccaceae</taxon>
        <taxon>Falsigemmobacter</taxon>
    </lineage>
</organism>
<dbReference type="Pfam" id="PF11836">
    <property type="entry name" value="Phage_TAC_11"/>
    <property type="match status" value="1"/>
</dbReference>
<evidence type="ECO:0000313" key="3">
    <source>
        <dbReference type="Proteomes" id="UP000282125"/>
    </source>
</evidence>
<accession>A0A3P3D8Q0</accession>
<dbReference type="EMBL" id="RRAZ01000039">
    <property type="protein sequence ID" value="RRH69966.1"/>
    <property type="molecule type" value="Genomic_DNA"/>
</dbReference>
<sequence>MANKIKGEVGLEHEGKRYTMALDFNALADFEEEAGVENAILAVQDPGRLGASKLRALFWAGLRQRHADMTLELAGQILSANLSKLGEAIATAFPDPEPGAEAQPGNAPAARRGRR</sequence>
<dbReference type="InterPro" id="IPR021791">
    <property type="entry name" value="Phage_TAC_11"/>
</dbReference>
<gene>
    <name evidence="2" type="ORF">EG244_17775</name>
</gene>
<proteinExistence type="predicted"/>
<dbReference type="RefSeq" id="WP_124966519.1">
    <property type="nucleotide sequence ID" value="NZ_RRAZ01000039.1"/>
</dbReference>
<protein>
    <submittedName>
        <fullName evidence="2">Gene transfer agent family protein</fullName>
    </submittedName>
</protein>
<dbReference type="OrthoDB" id="7473872at2"/>
<feature type="region of interest" description="Disordered" evidence="1">
    <location>
        <begin position="92"/>
        <end position="115"/>
    </location>
</feature>
<evidence type="ECO:0000256" key="1">
    <source>
        <dbReference type="SAM" id="MobiDB-lite"/>
    </source>
</evidence>
<comment type="caution">
    <text evidence="2">The sequence shown here is derived from an EMBL/GenBank/DDBJ whole genome shotgun (WGS) entry which is preliminary data.</text>
</comment>
<dbReference type="Proteomes" id="UP000282125">
    <property type="component" value="Unassembled WGS sequence"/>
</dbReference>
<reference evidence="2 3" key="1">
    <citation type="submission" date="2018-11" db="EMBL/GenBank/DDBJ databases">
        <title>Gemmobacter sp. nov., YIM 102744-1 draft genome.</title>
        <authorList>
            <person name="Li G."/>
            <person name="Jiang Y."/>
        </authorList>
    </citation>
    <scope>NUCLEOTIDE SEQUENCE [LARGE SCALE GENOMIC DNA]</scope>
    <source>
        <strain evidence="2 3">YIM 102744-1</strain>
    </source>
</reference>
<feature type="compositionally biased region" description="Low complexity" evidence="1">
    <location>
        <begin position="102"/>
        <end position="115"/>
    </location>
</feature>
<keyword evidence="3" id="KW-1185">Reference proteome</keyword>
<name>A0A3P3D8Q0_9RHOB</name>